<dbReference type="Proteomes" id="UP001251528">
    <property type="component" value="Unassembled WGS sequence"/>
</dbReference>
<evidence type="ECO:0000256" key="4">
    <source>
        <dbReference type="ARBA" id="ARBA00023136"/>
    </source>
</evidence>
<sequence>MSQHDNKTPGQEVNPINEADNSNSVQPLPAENNVLTPTQLSWPRKIHIIIAGFTCTFNCNLGSSVPSGAISAISEHFSVTDQSHLVLLNSLYMLGYVIGPLLFGPLSEYLGRRPVLIGTFLGYLAFMAACAVAPNHAALLVFRLLCGISASAPTSVIGGLYADILDKPSQRGTAMALYMTVTTVGPLIGPVLSGFSSQISWRWPFILAALIAIAGLPLVLTLPETYAPILHNRTMRKIKQQDAEGGADCRRTIHVLEARKIFVRPAVLMATEPVLLFTALYIALAYAIMYLTFQAYPIIFQGQ</sequence>
<accession>A0AAJ0CQX9</accession>
<evidence type="ECO:0000256" key="5">
    <source>
        <dbReference type="SAM" id="MobiDB-lite"/>
    </source>
</evidence>
<dbReference type="Pfam" id="PF07690">
    <property type="entry name" value="MFS_1"/>
    <property type="match status" value="1"/>
</dbReference>
<dbReference type="SUPFAM" id="SSF103473">
    <property type="entry name" value="MFS general substrate transporter"/>
    <property type="match status" value="1"/>
</dbReference>
<comment type="subcellular location">
    <subcellularLocation>
        <location evidence="1">Membrane</location>
        <topology evidence="1">Multi-pass membrane protein</topology>
    </subcellularLocation>
</comment>
<feature type="transmembrane region" description="Helical" evidence="6">
    <location>
        <begin position="115"/>
        <end position="134"/>
    </location>
</feature>
<keyword evidence="9" id="KW-1185">Reference proteome</keyword>
<protein>
    <recommendedName>
        <fullName evidence="7">Major facilitator superfamily (MFS) profile domain-containing protein</fullName>
    </recommendedName>
</protein>
<feature type="transmembrane region" description="Helical" evidence="6">
    <location>
        <begin position="174"/>
        <end position="193"/>
    </location>
</feature>
<dbReference type="Gene3D" id="1.20.1250.20">
    <property type="entry name" value="MFS general substrate transporter like domains"/>
    <property type="match status" value="1"/>
</dbReference>
<evidence type="ECO:0000256" key="2">
    <source>
        <dbReference type="ARBA" id="ARBA00022692"/>
    </source>
</evidence>
<evidence type="ECO:0000259" key="7">
    <source>
        <dbReference type="PROSITE" id="PS50850"/>
    </source>
</evidence>
<gene>
    <name evidence="8" type="ORF">QQS21_004679</name>
</gene>
<feature type="transmembrane region" description="Helical" evidence="6">
    <location>
        <begin position="205"/>
        <end position="227"/>
    </location>
</feature>
<dbReference type="GO" id="GO:0022857">
    <property type="term" value="F:transmembrane transporter activity"/>
    <property type="evidence" value="ECO:0007669"/>
    <property type="project" value="InterPro"/>
</dbReference>
<dbReference type="InterPro" id="IPR036259">
    <property type="entry name" value="MFS_trans_sf"/>
</dbReference>
<dbReference type="PROSITE" id="PS50850">
    <property type="entry name" value="MFS"/>
    <property type="match status" value="1"/>
</dbReference>
<dbReference type="PANTHER" id="PTHR23502">
    <property type="entry name" value="MAJOR FACILITATOR SUPERFAMILY"/>
    <property type="match status" value="1"/>
</dbReference>
<evidence type="ECO:0000256" key="3">
    <source>
        <dbReference type="ARBA" id="ARBA00022989"/>
    </source>
</evidence>
<name>A0AAJ0CQX9_9HYPO</name>
<keyword evidence="2 6" id="KW-0812">Transmembrane</keyword>
<organism evidence="8 9">
    <name type="scientific">Conoideocrella luteorostrata</name>
    <dbReference type="NCBI Taxonomy" id="1105319"/>
    <lineage>
        <taxon>Eukaryota</taxon>
        <taxon>Fungi</taxon>
        <taxon>Dikarya</taxon>
        <taxon>Ascomycota</taxon>
        <taxon>Pezizomycotina</taxon>
        <taxon>Sordariomycetes</taxon>
        <taxon>Hypocreomycetidae</taxon>
        <taxon>Hypocreales</taxon>
        <taxon>Clavicipitaceae</taxon>
        <taxon>Conoideocrella</taxon>
    </lineage>
</organism>
<evidence type="ECO:0000256" key="1">
    <source>
        <dbReference type="ARBA" id="ARBA00004141"/>
    </source>
</evidence>
<proteinExistence type="predicted"/>
<feature type="transmembrane region" description="Helical" evidence="6">
    <location>
        <begin position="85"/>
        <end position="103"/>
    </location>
</feature>
<keyword evidence="3 6" id="KW-1133">Transmembrane helix</keyword>
<dbReference type="EMBL" id="JASWJB010000070">
    <property type="protein sequence ID" value="KAK2601795.1"/>
    <property type="molecule type" value="Genomic_DNA"/>
</dbReference>
<evidence type="ECO:0000313" key="8">
    <source>
        <dbReference type="EMBL" id="KAK2601795.1"/>
    </source>
</evidence>
<feature type="region of interest" description="Disordered" evidence="5">
    <location>
        <begin position="1"/>
        <end position="30"/>
    </location>
</feature>
<feature type="domain" description="Major facilitator superfamily (MFS) profile" evidence="7">
    <location>
        <begin position="48"/>
        <end position="303"/>
    </location>
</feature>
<evidence type="ECO:0000313" key="9">
    <source>
        <dbReference type="Proteomes" id="UP001251528"/>
    </source>
</evidence>
<dbReference type="AlphaFoldDB" id="A0AAJ0CQX9"/>
<feature type="transmembrane region" description="Helical" evidence="6">
    <location>
        <begin position="140"/>
        <end position="162"/>
    </location>
</feature>
<dbReference type="PANTHER" id="PTHR23502:SF74">
    <property type="entry name" value="MAJOR FACILITATOR SUPERFAMILY (MFS) PROFILE DOMAIN-CONTAINING PROTEIN"/>
    <property type="match status" value="1"/>
</dbReference>
<evidence type="ECO:0000256" key="6">
    <source>
        <dbReference type="SAM" id="Phobius"/>
    </source>
</evidence>
<comment type="caution">
    <text evidence="8">The sequence shown here is derived from an EMBL/GenBank/DDBJ whole genome shotgun (WGS) entry which is preliminary data.</text>
</comment>
<dbReference type="GO" id="GO:0005886">
    <property type="term" value="C:plasma membrane"/>
    <property type="evidence" value="ECO:0007669"/>
    <property type="project" value="TreeGrafter"/>
</dbReference>
<reference evidence="8" key="1">
    <citation type="submission" date="2023-06" db="EMBL/GenBank/DDBJ databases">
        <title>Conoideocrella luteorostrata (Hypocreales: Clavicipitaceae), a potential biocontrol fungus for elongate hemlock scale in United States Christmas tree production areas.</title>
        <authorList>
            <person name="Barrett H."/>
            <person name="Lovett B."/>
            <person name="Macias A.M."/>
            <person name="Stajich J.E."/>
            <person name="Kasson M.T."/>
        </authorList>
    </citation>
    <scope>NUCLEOTIDE SEQUENCE</scope>
    <source>
        <strain evidence="8">ARSEF 14590</strain>
    </source>
</reference>
<keyword evidence="4 6" id="KW-0472">Membrane</keyword>
<dbReference type="InterPro" id="IPR011701">
    <property type="entry name" value="MFS"/>
</dbReference>
<dbReference type="InterPro" id="IPR020846">
    <property type="entry name" value="MFS_dom"/>
</dbReference>
<feature type="transmembrane region" description="Helical" evidence="6">
    <location>
        <begin position="274"/>
        <end position="293"/>
    </location>
</feature>